<dbReference type="EMBL" id="BPQR01000051">
    <property type="protein sequence ID" value="GJE07715.1"/>
    <property type="molecule type" value="Genomic_DNA"/>
</dbReference>
<evidence type="ECO:0008006" key="3">
    <source>
        <dbReference type="Google" id="ProtNLM"/>
    </source>
</evidence>
<dbReference type="RefSeq" id="WP_238277049.1">
    <property type="nucleotide sequence ID" value="NZ_BPQR01000051.1"/>
</dbReference>
<sequence length="146" mass="16213">MSGAPAPDLPDALVVFDGACAFCSGWVRLLLRLDREGILRFAPVQSAVGRAACRRSGVDPDDPSTFLFLDRGRAYARSDAFAALLGRLPAPWRAFRGLRHLPRPLRDGLYGVVARNRYRLFGRRDDCMMPSPEVRARFLLDPPQGT</sequence>
<name>A0ABQ4T0H2_9HYPH</name>
<protein>
    <recommendedName>
        <fullName evidence="3">Thiol-disulfide oxidoreductase</fullName>
    </recommendedName>
</protein>
<dbReference type="PANTHER" id="PTHR33639:SF2">
    <property type="entry name" value="DUF393 DOMAIN-CONTAINING PROTEIN"/>
    <property type="match status" value="1"/>
</dbReference>
<dbReference type="Proteomes" id="UP001055102">
    <property type="component" value="Unassembled WGS sequence"/>
</dbReference>
<proteinExistence type="predicted"/>
<organism evidence="1 2">
    <name type="scientific">Methylobacterium jeotgali</name>
    <dbReference type="NCBI Taxonomy" id="381630"/>
    <lineage>
        <taxon>Bacteria</taxon>
        <taxon>Pseudomonadati</taxon>
        <taxon>Pseudomonadota</taxon>
        <taxon>Alphaproteobacteria</taxon>
        <taxon>Hyphomicrobiales</taxon>
        <taxon>Methylobacteriaceae</taxon>
        <taxon>Methylobacterium</taxon>
    </lineage>
</organism>
<accession>A0ABQ4T0H2</accession>
<dbReference type="InterPro" id="IPR007263">
    <property type="entry name" value="DCC1-like"/>
</dbReference>
<evidence type="ECO:0000313" key="2">
    <source>
        <dbReference type="Proteomes" id="UP001055102"/>
    </source>
</evidence>
<keyword evidence="2" id="KW-1185">Reference proteome</keyword>
<reference evidence="1" key="2">
    <citation type="submission" date="2021-08" db="EMBL/GenBank/DDBJ databases">
        <authorList>
            <person name="Tani A."/>
            <person name="Ola A."/>
            <person name="Ogura Y."/>
            <person name="Katsura K."/>
            <person name="Hayashi T."/>
        </authorList>
    </citation>
    <scope>NUCLEOTIDE SEQUENCE</scope>
    <source>
        <strain evidence="1">LMG 23639</strain>
    </source>
</reference>
<comment type="caution">
    <text evidence="1">The sequence shown here is derived from an EMBL/GenBank/DDBJ whole genome shotgun (WGS) entry which is preliminary data.</text>
</comment>
<dbReference type="Pfam" id="PF04134">
    <property type="entry name" value="DCC1-like"/>
    <property type="match status" value="1"/>
</dbReference>
<dbReference type="PANTHER" id="PTHR33639">
    <property type="entry name" value="THIOL-DISULFIDE OXIDOREDUCTASE DCC"/>
    <property type="match status" value="1"/>
</dbReference>
<gene>
    <name evidence="1" type="ORF">AOPFMNJM_3045</name>
</gene>
<evidence type="ECO:0000313" key="1">
    <source>
        <dbReference type="EMBL" id="GJE07715.1"/>
    </source>
</evidence>
<reference evidence="1" key="1">
    <citation type="journal article" date="2021" name="Front. Microbiol.">
        <title>Comprehensive Comparative Genomics and Phenotyping of Methylobacterium Species.</title>
        <authorList>
            <person name="Alessa O."/>
            <person name="Ogura Y."/>
            <person name="Fujitani Y."/>
            <person name="Takami H."/>
            <person name="Hayashi T."/>
            <person name="Sahin N."/>
            <person name="Tani A."/>
        </authorList>
    </citation>
    <scope>NUCLEOTIDE SEQUENCE</scope>
    <source>
        <strain evidence="1">LMG 23639</strain>
    </source>
</reference>
<dbReference type="InterPro" id="IPR052927">
    <property type="entry name" value="DCC_oxidoreductase"/>
</dbReference>